<dbReference type="OrthoDB" id="2189254at2759"/>
<dbReference type="Pfam" id="PF04437">
    <property type="entry name" value="RINT1_TIP1"/>
    <property type="match status" value="1"/>
</dbReference>
<feature type="region of interest" description="Disordered" evidence="1">
    <location>
        <begin position="577"/>
        <end position="597"/>
    </location>
</feature>
<name>A0A017SEH7_ASPRC</name>
<evidence type="ECO:0000313" key="3">
    <source>
        <dbReference type="Proteomes" id="UP000019804"/>
    </source>
</evidence>
<dbReference type="PROSITE" id="PS51386">
    <property type="entry name" value="RINT1_TIP20"/>
    <property type="match status" value="1"/>
</dbReference>
<dbReference type="GO" id="GO:0006888">
    <property type="term" value="P:endoplasmic reticulum to Golgi vesicle-mediated transport"/>
    <property type="evidence" value="ECO:0007669"/>
    <property type="project" value="InterPro"/>
</dbReference>
<dbReference type="InterPro" id="IPR007528">
    <property type="entry name" value="RINT1_Tip20"/>
</dbReference>
<keyword evidence="3" id="KW-1185">Reference proteome</keyword>
<feature type="compositionally biased region" description="Polar residues" evidence="1">
    <location>
        <begin position="577"/>
        <end position="594"/>
    </location>
</feature>
<dbReference type="STRING" id="1388766.A0A017SEH7"/>
<dbReference type="Gene3D" id="1.20.58.1420">
    <property type="entry name" value="Dsl1p vesicle tethering complex, Tip20p subunit, domain B"/>
    <property type="match status" value="1"/>
</dbReference>
<dbReference type="InterPro" id="IPR042042">
    <property type="entry name" value="Tip20p_domB"/>
</dbReference>
<dbReference type="GeneID" id="63697177"/>
<dbReference type="RefSeq" id="XP_040638318.1">
    <property type="nucleotide sequence ID" value="XM_040782053.1"/>
</dbReference>
<dbReference type="EMBL" id="KK088425">
    <property type="protein sequence ID" value="EYE94630.1"/>
    <property type="molecule type" value="Genomic_DNA"/>
</dbReference>
<reference evidence="3" key="1">
    <citation type="journal article" date="2014" name="Nat. Commun.">
        <title>Genomic adaptations of the halophilic Dead Sea filamentous fungus Eurotium rubrum.</title>
        <authorList>
            <person name="Kis-Papo T."/>
            <person name="Weig A.R."/>
            <person name="Riley R."/>
            <person name="Persoh D."/>
            <person name="Salamov A."/>
            <person name="Sun H."/>
            <person name="Lipzen A."/>
            <person name="Wasser S.P."/>
            <person name="Rambold G."/>
            <person name="Grigoriev I.V."/>
            <person name="Nevo E."/>
        </authorList>
    </citation>
    <scope>NUCLEOTIDE SEQUENCE [LARGE SCALE GENOMIC DNA]</scope>
    <source>
        <strain evidence="3">CBS 135680</strain>
    </source>
</reference>
<dbReference type="FunFam" id="1.20.58.1420:FF:000001">
    <property type="entry name" value="RINT-1 family protein"/>
    <property type="match status" value="1"/>
</dbReference>
<dbReference type="Proteomes" id="UP000019804">
    <property type="component" value="Unassembled WGS sequence"/>
</dbReference>
<dbReference type="GO" id="GO:0006890">
    <property type="term" value="P:retrograde vesicle-mediated transport, Golgi to endoplasmic reticulum"/>
    <property type="evidence" value="ECO:0007669"/>
    <property type="project" value="InterPro"/>
</dbReference>
<dbReference type="PANTHER" id="PTHR13520">
    <property type="entry name" value="RAD50-INTERACTING PROTEIN 1 RINT-1"/>
    <property type="match status" value="1"/>
</dbReference>
<dbReference type="AlphaFoldDB" id="A0A017SEH7"/>
<organism evidence="2 3">
    <name type="scientific">Aspergillus ruber (strain CBS 135680)</name>
    <dbReference type="NCBI Taxonomy" id="1388766"/>
    <lineage>
        <taxon>Eukaryota</taxon>
        <taxon>Fungi</taxon>
        <taxon>Dikarya</taxon>
        <taxon>Ascomycota</taxon>
        <taxon>Pezizomycotina</taxon>
        <taxon>Eurotiomycetes</taxon>
        <taxon>Eurotiomycetidae</taxon>
        <taxon>Eurotiales</taxon>
        <taxon>Aspergillaceae</taxon>
        <taxon>Aspergillus</taxon>
        <taxon>Aspergillus subgen. Aspergillus</taxon>
    </lineage>
</organism>
<evidence type="ECO:0000313" key="2">
    <source>
        <dbReference type="EMBL" id="EYE94630.1"/>
    </source>
</evidence>
<dbReference type="GO" id="GO:0060628">
    <property type="term" value="P:regulation of ER to Golgi vesicle-mediated transport"/>
    <property type="evidence" value="ECO:0007669"/>
    <property type="project" value="TreeGrafter"/>
</dbReference>
<dbReference type="Gene3D" id="1.20.58.670">
    <property type="entry name" value="Dsl1p vesicle tethering complex, Tip20p subunit, domain D"/>
    <property type="match status" value="1"/>
</dbReference>
<sequence length="819" mass="91959">MAAIPALSSHERTRVEDYLNDKIQVSGDFEGLDSLLNSLRAQHELQRKQLAEAQEALSIATTASNDHVEATRKRAEAFNEEQADIDRRLRAMTKSDASDEAAHRFESSMDKLRRLEISRGYVALLKESNELSKEALKNVSSMPQLALEPYARLKNIVSSLKAAQPAAEGAAPHLVDYVEKLAMGLREHMKQDFTSRLQKSLEQMKWPLKDLQLSEDLLAQWRSNVELLLGLQIPDLQRRNVYTEQSGLEPPILLPLEVMVHPLELRFKYHFSGDKPTNRLDKPEYFLAHVSDLMNTYGGFFASYLQPIFSEKAQTVGSDLEWNFCDAPHAFITSLLPIIRQKTKTLLPQISNHPQLLSHLVHELMNFDTGVRESWNYLPNPYSNDNWKGMTWDVLTRQGWFDRWLEVEKDFALARYKDIIDTPDSGHIDYEGVEMSATKPTKAAIRVNDLLETITDRYQPLTSFGQKLRFLIDIQITIFDQFHERLGSALEAYLAMTSTIGRTVQGSDGQASVEGVAGLERLCRVFGSAEYLEKKMEDWSNDLFFVELWTELQERVKQNKNNKHLTGDMSVADVASRTSQAVANGQSSNDQHSNPDGALFDETALAYRRLRLQSESIITSTITSNTLSALKPYSRVSTWASLSTGSPSSLPPSADLAPTMRTLSTNISFLSRALGVAPLRRITRQVLIPIQNFIWGNILMRNTFSAAGASQLISDVDHLCSVVDSSLGSMGHAGDSIRTMKKLNEGLLLLGLNAQRHDEGGTAESGEGEADTRVGLWGVEKRLFKDNESAREMLAELEIENLTESEARTVLEKRVEIAS</sequence>
<dbReference type="HOGENOM" id="CLU_015529_1_0_1"/>
<evidence type="ECO:0000256" key="1">
    <source>
        <dbReference type="SAM" id="MobiDB-lite"/>
    </source>
</evidence>
<proteinExistence type="predicted"/>
<gene>
    <name evidence="2" type="ORF">EURHEDRAFT_412979</name>
</gene>
<dbReference type="GO" id="GO:0070939">
    <property type="term" value="C:Dsl1/NZR complex"/>
    <property type="evidence" value="ECO:0007669"/>
    <property type="project" value="InterPro"/>
</dbReference>
<protein>
    <submittedName>
        <fullName evidence="2">RINT-1 family protein</fullName>
    </submittedName>
</protein>
<dbReference type="InterPro" id="IPR042044">
    <property type="entry name" value="EXOC6PINT-1/Sec15/Tip20_C_dom2"/>
</dbReference>
<accession>A0A017SEH7</accession>
<dbReference type="PANTHER" id="PTHR13520:SF0">
    <property type="entry name" value="RAD50-INTERACTING PROTEIN 1"/>
    <property type="match status" value="1"/>
</dbReference>